<comment type="caution">
    <text evidence="2">The sequence shown here is derived from an EMBL/GenBank/DDBJ whole genome shotgun (WGS) entry which is preliminary data.</text>
</comment>
<proteinExistence type="predicted"/>
<dbReference type="Proteomes" id="UP000178742">
    <property type="component" value="Unassembled WGS sequence"/>
</dbReference>
<evidence type="ECO:0008006" key="4">
    <source>
        <dbReference type="Google" id="ProtNLM"/>
    </source>
</evidence>
<evidence type="ECO:0000313" key="2">
    <source>
        <dbReference type="EMBL" id="OGH66288.1"/>
    </source>
</evidence>
<dbReference type="Gene3D" id="2.60.40.10">
    <property type="entry name" value="Immunoglobulins"/>
    <property type="match status" value="1"/>
</dbReference>
<dbReference type="InterPro" id="IPR013783">
    <property type="entry name" value="Ig-like_fold"/>
</dbReference>
<dbReference type="STRING" id="1798676.A3B90_01750"/>
<dbReference type="AlphaFoldDB" id="A0A1F6M3Y6"/>
<reference evidence="2 3" key="1">
    <citation type="journal article" date="2016" name="Nat. Commun.">
        <title>Thousands of microbial genomes shed light on interconnected biogeochemical processes in an aquifer system.</title>
        <authorList>
            <person name="Anantharaman K."/>
            <person name="Brown C.T."/>
            <person name="Hug L.A."/>
            <person name="Sharon I."/>
            <person name="Castelle C.J."/>
            <person name="Probst A.J."/>
            <person name="Thomas B.C."/>
            <person name="Singh A."/>
            <person name="Wilkins M.J."/>
            <person name="Karaoz U."/>
            <person name="Brodie E.L."/>
            <person name="Williams K.H."/>
            <person name="Hubbard S.S."/>
            <person name="Banfield J.F."/>
        </authorList>
    </citation>
    <scope>NUCLEOTIDE SEQUENCE [LARGE SCALE GENOMIC DNA]</scope>
</reference>
<accession>A0A1F6M3Y6</accession>
<feature type="chain" id="PRO_5009525548" description="CARDB domain-containing protein" evidence="1">
    <location>
        <begin position="27"/>
        <end position="301"/>
    </location>
</feature>
<gene>
    <name evidence="2" type="ORF">A3B90_01750</name>
</gene>
<sequence length="301" mass="33837">MKIKNTVSAILIAILSIFSTTHVVQAQMLPDLVITQFAIDRLEWRQMPDCNHNACQNLVWKAVIEFNFTVLNQGPLAAQIPNANFESSAIVDKLSRKKDNAFVHQVVNWESVPNPLPAGAAAQLIGRMYVEDSPLINLQESYVMCLTITDRPSDNQNWFLVESNTKNNSSCFNFILDLPKHELPNPKAMNLNAAGIVFRNVDGTVHIPLSYTAQNTTKQVYVSNIPRRVLFFGNGLNLELCTGNIAPGLHGLEMHNQQCEIQLPVGTRPGFYTLQVSVDQNNRIREANERDNLLQMQIEIR</sequence>
<organism evidence="2 3">
    <name type="scientific">Candidatus Magasanikbacteria bacterium RIFCSPHIGHO2_02_FULL_41_13</name>
    <dbReference type="NCBI Taxonomy" id="1798676"/>
    <lineage>
        <taxon>Bacteria</taxon>
        <taxon>Candidatus Magasanikiibacteriota</taxon>
    </lineage>
</organism>
<evidence type="ECO:0000313" key="3">
    <source>
        <dbReference type="Proteomes" id="UP000178742"/>
    </source>
</evidence>
<feature type="signal peptide" evidence="1">
    <location>
        <begin position="1"/>
        <end position="26"/>
    </location>
</feature>
<name>A0A1F6M3Y6_9BACT</name>
<keyword evidence="1" id="KW-0732">Signal</keyword>
<dbReference type="EMBL" id="MFPX01000021">
    <property type="protein sequence ID" value="OGH66288.1"/>
    <property type="molecule type" value="Genomic_DNA"/>
</dbReference>
<protein>
    <recommendedName>
        <fullName evidence="4">CARDB domain-containing protein</fullName>
    </recommendedName>
</protein>
<evidence type="ECO:0000256" key="1">
    <source>
        <dbReference type="SAM" id="SignalP"/>
    </source>
</evidence>